<dbReference type="Proteomes" id="UP000198901">
    <property type="component" value="Unassembled WGS sequence"/>
</dbReference>
<dbReference type="AlphaFoldDB" id="A0A1G9UCD6"/>
<comment type="subcellular location">
    <subcellularLocation>
        <location evidence="1">Cell membrane</location>
        <topology evidence="1">Multi-pass membrane protein</topology>
    </subcellularLocation>
</comment>
<reference evidence="10 11" key="1">
    <citation type="submission" date="2016-10" db="EMBL/GenBank/DDBJ databases">
        <authorList>
            <person name="de Groot N.N."/>
        </authorList>
    </citation>
    <scope>NUCLEOTIDE SEQUENCE [LARGE SCALE GENOMIC DNA]</scope>
    <source>
        <strain evidence="10 11">DSM 21668</strain>
    </source>
</reference>
<evidence type="ECO:0000313" key="10">
    <source>
        <dbReference type="EMBL" id="SDM57493.1"/>
    </source>
</evidence>
<dbReference type="Pfam" id="PF12704">
    <property type="entry name" value="MacB_PCD"/>
    <property type="match status" value="1"/>
</dbReference>
<feature type="transmembrane region" description="Helical" evidence="7">
    <location>
        <begin position="323"/>
        <end position="353"/>
    </location>
</feature>
<dbReference type="GO" id="GO:0044874">
    <property type="term" value="P:lipoprotein localization to outer membrane"/>
    <property type="evidence" value="ECO:0007669"/>
    <property type="project" value="TreeGrafter"/>
</dbReference>
<evidence type="ECO:0000256" key="6">
    <source>
        <dbReference type="ARBA" id="ARBA00023136"/>
    </source>
</evidence>
<comment type="similarity">
    <text evidence="2">Belongs to the ABC-4 integral membrane protein family. LolC/E subfamily.</text>
</comment>
<dbReference type="InterPro" id="IPR025857">
    <property type="entry name" value="MacB_PCD"/>
</dbReference>
<evidence type="ECO:0000256" key="1">
    <source>
        <dbReference type="ARBA" id="ARBA00004651"/>
    </source>
</evidence>
<feature type="domain" description="MacB-like periplasmic core" evidence="9">
    <location>
        <begin position="33"/>
        <end position="247"/>
    </location>
</feature>
<dbReference type="PANTHER" id="PTHR30489:SF0">
    <property type="entry name" value="LIPOPROTEIN-RELEASING SYSTEM TRANSMEMBRANE PROTEIN LOLE"/>
    <property type="match status" value="1"/>
</dbReference>
<evidence type="ECO:0000259" key="9">
    <source>
        <dbReference type="Pfam" id="PF12704"/>
    </source>
</evidence>
<keyword evidence="3" id="KW-1003">Cell membrane</keyword>
<evidence type="ECO:0000256" key="2">
    <source>
        <dbReference type="ARBA" id="ARBA00005236"/>
    </source>
</evidence>
<feature type="transmembrane region" description="Helical" evidence="7">
    <location>
        <begin position="373"/>
        <end position="399"/>
    </location>
</feature>
<accession>A0A1G9UCD6</accession>
<dbReference type="PANTHER" id="PTHR30489">
    <property type="entry name" value="LIPOPROTEIN-RELEASING SYSTEM TRANSMEMBRANE PROTEIN LOLE"/>
    <property type="match status" value="1"/>
</dbReference>
<dbReference type="Pfam" id="PF02687">
    <property type="entry name" value="FtsX"/>
    <property type="match status" value="1"/>
</dbReference>
<keyword evidence="6 7" id="KW-0472">Membrane</keyword>
<feature type="domain" description="ABC3 transporter permease C-terminal" evidence="8">
    <location>
        <begin position="279"/>
        <end position="404"/>
    </location>
</feature>
<evidence type="ECO:0000256" key="4">
    <source>
        <dbReference type="ARBA" id="ARBA00022692"/>
    </source>
</evidence>
<dbReference type="InterPro" id="IPR051447">
    <property type="entry name" value="Lipoprotein-release_system"/>
</dbReference>
<keyword evidence="11" id="KW-1185">Reference proteome</keyword>
<feature type="transmembrane region" description="Helical" evidence="7">
    <location>
        <begin position="31"/>
        <end position="53"/>
    </location>
</feature>
<dbReference type="EMBL" id="FNGS01000007">
    <property type="protein sequence ID" value="SDM57493.1"/>
    <property type="molecule type" value="Genomic_DNA"/>
</dbReference>
<feature type="transmembrane region" description="Helical" evidence="7">
    <location>
        <begin position="277"/>
        <end position="302"/>
    </location>
</feature>
<proteinExistence type="inferred from homology"/>
<dbReference type="InterPro" id="IPR003838">
    <property type="entry name" value="ABC3_permease_C"/>
</dbReference>
<name>A0A1G9UCD6_9BACT</name>
<organism evidence="10 11">
    <name type="scientific">Siphonobacter aquaeclarae</name>
    <dbReference type="NCBI Taxonomy" id="563176"/>
    <lineage>
        <taxon>Bacteria</taxon>
        <taxon>Pseudomonadati</taxon>
        <taxon>Bacteroidota</taxon>
        <taxon>Cytophagia</taxon>
        <taxon>Cytophagales</taxon>
        <taxon>Cytophagaceae</taxon>
        <taxon>Siphonobacter</taxon>
    </lineage>
</organism>
<protein>
    <submittedName>
        <fullName evidence="10">Lipoprotein-releasing system permease protein</fullName>
    </submittedName>
</protein>
<dbReference type="GO" id="GO:0098797">
    <property type="term" value="C:plasma membrane protein complex"/>
    <property type="evidence" value="ECO:0007669"/>
    <property type="project" value="TreeGrafter"/>
</dbReference>
<keyword evidence="5 7" id="KW-1133">Transmembrane helix</keyword>
<keyword evidence="4 7" id="KW-0812">Transmembrane</keyword>
<evidence type="ECO:0000256" key="3">
    <source>
        <dbReference type="ARBA" id="ARBA00022475"/>
    </source>
</evidence>
<evidence type="ECO:0000256" key="7">
    <source>
        <dbReference type="SAM" id="Phobius"/>
    </source>
</evidence>
<dbReference type="STRING" id="563176.SAMN04488090_3762"/>
<evidence type="ECO:0000256" key="5">
    <source>
        <dbReference type="ARBA" id="ARBA00022989"/>
    </source>
</evidence>
<sequence>MRRSVNLPRFIASRIRSRTERRSFSSTVTRIGIASIAIGLAVMMVAFAVLFGFQGTVREKLFSLSAHMKVTRYTLNQSYEETALPRYSRLSRSYKTLPDIAHFQMVAHKAGILQTDEAVQGVLLKGVGPDFNWKSFGQNLTEGRLPEFGKDTTDSKEILISRSIANQLQLKTGDKVTLIIMQYPPRPRRLTVTGIYDTGLEELDKQLIIGDLRLVQKLNKWGPDTVGGYEIFVKDFDRIDQAVGQVSKLLEHDQDLHSVVKEYRALFDWLGMLDRNLGVFLTLILFVACFNMVSILLVLIMERIPMIGLLKALGSPNWQIRKIFLWQAVSMILKGLLFGNILGVGLCLVQQYFRVIPLDPENYYMSYVPIDMHWEIVVMLNLATLLLVLLVLTIPTFVISRMKPVEAIRFSK</sequence>
<keyword evidence="10" id="KW-0449">Lipoprotein</keyword>
<gene>
    <name evidence="10" type="ORF">SAMN04488090_3762</name>
</gene>
<evidence type="ECO:0000313" key="11">
    <source>
        <dbReference type="Proteomes" id="UP000198901"/>
    </source>
</evidence>
<dbReference type="RefSeq" id="WP_245689950.1">
    <property type="nucleotide sequence ID" value="NZ_FNGS01000007.1"/>
</dbReference>
<evidence type="ECO:0000259" key="8">
    <source>
        <dbReference type="Pfam" id="PF02687"/>
    </source>
</evidence>